<dbReference type="EMBL" id="JAVDXQ010000007">
    <property type="protein sequence ID" value="MDR7299246.1"/>
    <property type="molecule type" value="Genomic_DNA"/>
</dbReference>
<evidence type="ECO:0000256" key="1">
    <source>
        <dbReference type="ARBA" id="ARBA00006499"/>
    </source>
</evidence>
<sequence length="219" mass="24098">MLETHEIETGPQPRTTLIVLHGLGADGFDFVPICGELRLQTLGAIRYVFPHAPTRPVTINNGYVMRAWYDILVTDLVRREDEAGLRESQAQIAELIDRERERGVPAERIVLLGFSQGCAMALMTALRYPHRLGGVVGLSGYVPLAATTAAERSDANADLPIFLAHGTQDPIVAPARGMASRDALRALGHEVEWHDYPMPHSVCAEEIEDLNAWLLKQLG</sequence>
<name>A0ABU1ZF34_9BURK</name>
<proteinExistence type="inferred from homology"/>
<dbReference type="RefSeq" id="WP_056874943.1">
    <property type="nucleotide sequence ID" value="NZ_JAVDXQ010000007.1"/>
</dbReference>
<comment type="caution">
    <text evidence="4">The sequence shown here is derived from an EMBL/GenBank/DDBJ whole genome shotgun (WGS) entry which is preliminary data.</text>
</comment>
<evidence type="ECO:0000256" key="2">
    <source>
        <dbReference type="ARBA" id="ARBA00022801"/>
    </source>
</evidence>
<dbReference type="InterPro" id="IPR029058">
    <property type="entry name" value="AB_hydrolase_fold"/>
</dbReference>
<dbReference type="SUPFAM" id="SSF53474">
    <property type="entry name" value="alpha/beta-Hydrolases"/>
    <property type="match status" value="1"/>
</dbReference>
<evidence type="ECO:0000313" key="5">
    <source>
        <dbReference type="Proteomes" id="UP001180536"/>
    </source>
</evidence>
<dbReference type="InterPro" id="IPR003140">
    <property type="entry name" value="PLipase/COase/thioEstase"/>
</dbReference>
<feature type="domain" description="Phospholipase/carboxylesterase/thioesterase" evidence="3">
    <location>
        <begin position="8"/>
        <end position="214"/>
    </location>
</feature>
<dbReference type="PANTHER" id="PTHR10655">
    <property type="entry name" value="LYSOPHOSPHOLIPASE-RELATED"/>
    <property type="match status" value="1"/>
</dbReference>
<dbReference type="PANTHER" id="PTHR10655:SF17">
    <property type="entry name" value="LYSOPHOSPHOLIPASE-LIKE PROTEIN 1"/>
    <property type="match status" value="1"/>
</dbReference>
<comment type="similarity">
    <text evidence="1">Belongs to the AB hydrolase superfamily. AB hydrolase 2 family.</text>
</comment>
<dbReference type="Gene3D" id="3.40.50.1820">
    <property type="entry name" value="alpha/beta hydrolase"/>
    <property type="match status" value="1"/>
</dbReference>
<protein>
    <submittedName>
        <fullName evidence="4">Phospholipase/carboxylesterase</fullName>
    </submittedName>
</protein>
<dbReference type="Pfam" id="PF02230">
    <property type="entry name" value="Abhydrolase_2"/>
    <property type="match status" value="1"/>
</dbReference>
<keyword evidence="5" id="KW-1185">Reference proteome</keyword>
<dbReference type="Proteomes" id="UP001180536">
    <property type="component" value="Unassembled WGS sequence"/>
</dbReference>
<reference evidence="4 5" key="1">
    <citation type="submission" date="2023-07" db="EMBL/GenBank/DDBJ databases">
        <title>Sorghum-associated microbial communities from plants grown in Nebraska, USA.</title>
        <authorList>
            <person name="Schachtman D."/>
        </authorList>
    </citation>
    <scope>NUCLEOTIDE SEQUENCE [LARGE SCALE GENOMIC DNA]</scope>
    <source>
        <strain evidence="4 5">BE310</strain>
    </source>
</reference>
<gene>
    <name evidence="4" type="ORF">J2X16_004614</name>
</gene>
<keyword evidence="2" id="KW-0378">Hydrolase</keyword>
<evidence type="ECO:0000313" key="4">
    <source>
        <dbReference type="EMBL" id="MDR7299246.1"/>
    </source>
</evidence>
<accession>A0ABU1ZF34</accession>
<evidence type="ECO:0000259" key="3">
    <source>
        <dbReference type="Pfam" id="PF02230"/>
    </source>
</evidence>
<organism evidence="4 5">
    <name type="scientific">Pelomonas aquatica</name>
    <dbReference type="NCBI Taxonomy" id="431058"/>
    <lineage>
        <taxon>Bacteria</taxon>
        <taxon>Pseudomonadati</taxon>
        <taxon>Pseudomonadota</taxon>
        <taxon>Betaproteobacteria</taxon>
        <taxon>Burkholderiales</taxon>
        <taxon>Sphaerotilaceae</taxon>
        <taxon>Roseateles</taxon>
    </lineage>
</organism>
<dbReference type="InterPro" id="IPR050565">
    <property type="entry name" value="LYPA1-2/EST-like"/>
</dbReference>